<accession>A0A2P5SWX5</accession>
<proteinExistence type="inferred from homology"/>
<evidence type="ECO:0000256" key="2">
    <source>
        <dbReference type="ARBA" id="ARBA00009275"/>
    </source>
</evidence>
<evidence type="ECO:0000256" key="1">
    <source>
        <dbReference type="ARBA" id="ARBA00001968"/>
    </source>
</evidence>
<organism evidence="6 7">
    <name type="scientific">Candidatus Pantoea edessiphila</name>
    <dbReference type="NCBI Taxonomy" id="2044610"/>
    <lineage>
        <taxon>Bacteria</taxon>
        <taxon>Pseudomonadati</taxon>
        <taxon>Pseudomonadota</taxon>
        <taxon>Gammaproteobacteria</taxon>
        <taxon>Enterobacterales</taxon>
        <taxon>Erwiniaceae</taxon>
        <taxon>Pantoea</taxon>
    </lineage>
</organism>
<comment type="similarity">
    <text evidence="2">Belongs to the metallo-dependent hydrolases superfamily. TatD-type hydrolase family.</text>
</comment>
<keyword evidence="4 6" id="KW-0378">Hydrolase</keyword>
<feature type="binding site" evidence="5">
    <location>
        <position position="155"/>
    </location>
    <ligand>
        <name>a divalent metal cation</name>
        <dbReference type="ChEBI" id="CHEBI:60240"/>
        <label>2</label>
    </ligand>
</feature>
<protein>
    <submittedName>
        <fullName evidence="6">Metal-dependent hydrolase</fullName>
    </submittedName>
</protein>
<dbReference type="RefSeq" id="WP_136129999.1">
    <property type="nucleotide sequence ID" value="NZ_PDKU01000001.1"/>
</dbReference>
<feature type="binding site" evidence="5">
    <location>
        <position position="7"/>
    </location>
    <ligand>
        <name>a divalent metal cation</name>
        <dbReference type="ChEBI" id="CHEBI:60240"/>
        <label>1</label>
    </ligand>
</feature>
<dbReference type="Proteomes" id="UP000296144">
    <property type="component" value="Unassembled WGS sequence"/>
</dbReference>
<sequence length="259" mass="29809">MFIVDSHCHLNLLDYKNNHHNIDDVITKAVLRDVKFMLAVSTDLSDFKNLKKLVGKHKNIALSCGVHPLNNPESYNNKDFYYLAADDRVIALGETGLDYHYRQNNKINQQISFRNHIRAGIHLKKPIIVHSRNAITDTLNILKEEKSEVCSGVLHCFSENQIAARKLLDMGFYISFSGIVTFNKNQQLDKIIRYVPINRILIETDSPYLTPIPHRGKENQPAYTRDIAEYVAMIKNIDIEILAEETTNNFLRLFQVSIN</sequence>
<dbReference type="CDD" id="cd01310">
    <property type="entry name" value="TatD_DNAse"/>
    <property type="match status" value="1"/>
</dbReference>
<dbReference type="GO" id="GO:0016788">
    <property type="term" value="F:hydrolase activity, acting on ester bonds"/>
    <property type="evidence" value="ECO:0007669"/>
    <property type="project" value="InterPro"/>
</dbReference>
<dbReference type="Gene3D" id="3.20.20.140">
    <property type="entry name" value="Metal-dependent hydrolases"/>
    <property type="match status" value="1"/>
</dbReference>
<dbReference type="PIRSF" id="PIRSF005902">
    <property type="entry name" value="DNase_TatD"/>
    <property type="match status" value="1"/>
</dbReference>
<dbReference type="EMBL" id="PDKU01000001">
    <property type="protein sequence ID" value="PPI86835.1"/>
    <property type="molecule type" value="Genomic_DNA"/>
</dbReference>
<dbReference type="GO" id="GO:0004536">
    <property type="term" value="F:DNA nuclease activity"/>
    <property type="evidence" value="ECO:0007669"/>
    <property type="project" value="InterPro"/>
</dbReference>
<dbReference type="GO" id="GO:0046872">
    <property type="term" value="F:metal ion binding"/>
    <property type="evidence" value="ECO:0007669"/>
    <property type="project" value="UniProtKB-KW"/>
</dbReference>
<evidence type="ECO:0000256" key="4">
    <source>
        <dbReference type="ARBA" id="ARBA00022801"/>
    </source>
</evidence>
<dbReference type="NCBIfam" id="TIGR00010">
    <property type="entry name" value="YchF/TatD family DNA exonuclease"/>
    <property type="match status" value="1"/>
</dbReference>
<comment type="caution">
    <text evidence="6">The sequence shown here is derived from an EMBL/GenBank/DDBJ whole genome shotgun (WGS) entry which is preliminary data.</text>
</comment>
<evidence type="ECO:0000313" key="7">
    <source>
        <dbReference type="Proteomes" id="UP000296144"/>
    </source>
</evidence>
<dbReference type="InterPro" id="IPR032466">
    <property type="entry name" value="Metal_Hydrolase"/>
</dbReference>
<gene>
    <name evidence="6" type="ORF">CRV10_01090</name>
</gene>
<name>A0A2P5SWX5_9GAMM</name>
<reference evidence="6 7" key="1">
    <citation type="journal article" date="2018" name="Genome Biol. Evol.">
        <title>Cladogenesis and Genomic Streamlining in Extracellular Endosymbionts of Tropical Stink Bugs.</title>
        <authorList>
            <person name="Otero-Bravo A."/>
            <person name="Goffredi S."/>
            <person name="Sabree Z.L."/>
        </authorList>
    </citation>
    <scope>NUCLEOTIDE SEQUENCE [LARGE SCALE GENOMIC DNA]</scope>
    <source>
        <strain evidence="6 7">SoEL</strain>
    </source>
</reference>
<feature type="binding site" evidence="5">
    <location>
        <position position="9"/>
    </location>
    <ligand>
        <name>a divalent metal cation</name>
        <dbReference type="ChEBI" id="CHEBI:60240"/>
        <label>1</label>
    </ligand>
</feature>
<dbReference type="PROSITE" id="PS01137">
    <property type="entry name" value="TATD_1"/>
    <property type="match status" value="1"/>
</dbReference>
<evidence type="ECO:0000256" key="5">
    <source>
        <dbReference type="PIRSR" id="PIRSR005902-1"/>
    </source>
</evidence>
<dbReference type="InterPro" id="IPR001130">
    <property type="entry name" value="TatD-like"/>
</dbReference>
<evidence type="ECO:0000256" key="3">
    <source>
        <dbReference type="ARBA" id="ARBA00022723"/>
    </source>
</evidence>
<dbReference type="InterPro" id="IPR018228">
    <property type="entry name" value="DNase_TatD-rel_CS"/>
</dbReference>
<keyword evidence="3 5" id="KW-0479">Metal-binding</keyword>
<comment type="cofactor">
    <cofactor evidence="1">
        <name>a divalent metal cation</name>
        <dbReference type="ChEBI" id="CHEBI:60240"/>
    </cofactor>
</comment>
<dbReference type="InterPro" id="IPR015991">
    <property type="entry name" value="TatD/YcfH-like"/>
</dbReference>
<evidence type="ECO:0000313" key="6">
    <source>
        <dbReference type="EMBL" id="PPI86835.1"/>
    </source>
</evidence>
<feature type="binding site" evidence="5">
    <location>
        <position position="94"/>
    </location>
    <ligand>
        <name>a divalent metal cation</name>
        <dbReference type="ChEBI" id="CHEBI:60240"/>
        <label>1</label>
    </ligand>
</feature>
<dbReference type="SUPFAM" id="SSF51556">
    <property type="entry name" value="Metallo-dependent hydrolases"/>
    <property type="match status" value="1"/>
</dbReference>
<dbReference type="Pfam" id="PF01026">
    <property type="entry name" value="TatD_DNase"/>
    <property type="match status" value="1"/>
</dbReference>
<feature type="binding site" evidence="5">
    <location>
        <position position="130"/>
    </location>
    <ligand>
        <name>a divalent metal cation</name>
        <dbReference type="ChEBI" id="CHEBI:60240"/>
        <label>2</label>
    </ligand>
</feature>
<dbReference type="GO" id="GO:0005829">
    <property type="term" value="C:cytosol"/>
    <property type="evidence" value="ECO:0007669"/>
    <property type="project" value="TreeGrafter"/>
</dbReference>
<dbReference type="FunFam" id="3.20.20.140:FF:000005">
    <property type="entry name" value="TatD family hydrolase"/>
    <property type="match status" value="1"/>
</dbReference>
<dbReference type="PANTHER" id="PTHR46124">
    <property type="entry name" value="D-AMINOACYL-TRNA DEACYLASE"/>
    <property type="match status" value="1"/>
</dbReference>
<dbReference type="PANTHER" id="PTHR46124:SF2">
    <property type="entry name" value="D-AMINOACYL-TRNA DEACYLASE"/>
    <property type="match status" value="1"/>
</dbReference>
<dbReference type="AlphaFoldDB" id="A0A2P5SWX5"/>
<feature type="binding site" evidence="5">
    <location>
        <position position="205"/>
    </location>
    <ligand>
        <name>a divalent metal cation</name>
        <dbReference type="ChEBI" id="CHEBI:60240"/>
        <label>1</label>
    </ligand>
</feature>
<dbReference type="OrthoDB" id="9810005at2"/>
<keyword evidence="7" id="KW-1185">Reference proteome</keyword>